<dbReference type="EMBL" id="BMGM01000001">
    <property type="protein sequence ID" value="GGE24074.1"/>
    <property type="molecule type" value="Genomic_DNA"/>
</dbReference>
<organism evidence="2 3">
    <name type="scientific">Psychroflexus planctonicus</name>
    <dbReference type="NCBI Taxonomy" id="1526575"/>
    <lineage>
        <taxon>Bacteria</taxon>
        <taxon>Pseudomonadati</taxon>
        <taxon>Bacteroidota</taxon>
        <taxon>Flavobacteriia</taxon>
        <taxon>Flavobacteriales</taxon>
        <taxon>Flavobacteriaceae</taxon>
        <taxon>Psychroflexus</taxon>
    </lineage>
</organism>
<accession>A0ABQ1SDB6</accession>
<dbReference type="Proteomes" id="UP000599179">
    <property type="component" value="Unassembled WGS sequence"/>
</dbReference>
<name>A0ABQ1SDB6_9FLAO</name>
<evidence type="ECO:0000256" key="1">
    <source>
        <dbReference type="SAM" id="Phobius"/>
    </source>
</evidence>
<feature type="transmembrane region" description="Helical" evidence="1">
    <location>
        <begin position="6"/>
        <end position="24"/>
    </location>
</feature>
<keyword evidence="1" id="KW-0472">Membrane</keyword>
<evidence type="ECO:0008006" key="4">
    <source>
        <dbReference type="Google" id="ProtNLM"/>
    </source>
</evidence>
<keyword evidence="1" id="KW-0812">Transmembrane</keyword>
<gene>
    <name evidence="2" type="ORF">GCM10010832_00970</name>
</gene>
<protein>
    <recommendedName>
        <fullName evidence="4">Lipoprotein</fullName>
    </recommendedName>
</protein>
<proteinExistence type="predicted"/>
<keyword evidence="3" id="KW-1185">Reference proteome</keyword>
<keyword evidence="1" id="KW-1133">Transmembrane helix</keyword>
<reference evidence="3" key="1">
    <citation type="journal article" date="2019" name="Int. J. Syst. Evol. Microbiol.">
        <title>The Global Catalogue of Microorganisms (GCM) 10K type strain sequencing project: providing services to taxonomists for standard genome sequencing and annotation.</title>
        <authorList>
            <consortium name="The Broad Institute Genomics Platform"/>
            <consortium name="The Broad Institute Genome Sequencing Center for Infectious Disease"/>
            <person name="Wu L."/>
            <person name="Ma J."/>
        </authorList>
    </citation>
    <scope>NUCLEOTIDE SEQUENCE [LARGE SCALE GENOMIC DNA]</scope>
    <source>
        <strain evidence="3">CGMCC 1.12931</strain>
    </source>
</reference>
<sequence length="59" mass="6862">MLITILYILIALILINVFLLIFSCNSPDDEAIKSYRIKIRFPKQKKLEANKPYHLAADK</sequence>
<evidence type="ECO:0000313" key="3">
    <source>
        <dbReference type="Proteomes" id="UP000599179"/>
    </source>
</evidence>
<evidence type="ECO:0000313" key="2">
    <source>
        <dbReference type="EMBL" id="GGE24074.1"/>
    </source>
</evidence>
<comment type="caution">
    <text evidence="2">The sequence shown here is derived from an EMBL/GenBank/DDBJ whole genome shotgun (WGS) entry which is preliminary data.</text>
</comment>